<dbReference type="PROSITE" id="PS50056">
    <property type="entry name" value="TYR_PHOSPHATASE_2"/>
    <property type="match status" value="1"/>
</dbReference>
<proteinExistence type="predicted"/>
<reference evidence="2 3" key="1">
    <citation type="submission" date="2024-11" db="EMBL/GenBank/DDBJ databases">
        <authorList>
            <person name="Heng Y.C."/>
            <person name="Lim A.C.H."/>
            <person name="Lee J.K.Y."/>
            <person name="Kittelmann S."/>
        </authorList>
    </citation>
    <scope>NUCLEOTIDE SEQUENCE [LARGE SCALE GENOMIC DNA]</scope>
    <source>
        <strain evidence="2 3">WILCCON 0269</strain>
    </source>
</reference>
<name>A0ABW8SHU5_9CLOT</name>
<dbReference type="RefSeq" id="WP_406790919.1">
    <property type="nucleotide sequence ID" value="NZ_JBJHZX010000004.1"/>
</dbReference>
<evidence type="ECO:0000313" key="2">
    <source>
        <dbReference type="EMBL" id="MFL0194798.1"/>
    </source>
</evidence>
<dbReference type="InterPro" id="IPR016130">
    <property type="entry name" value="Tyr_Pase_AS"/>
</dbReference>
<keyword evidence="3" id="KW-1185">Reference proteome</keyword>
<dbReference type="PANTHER" id="PTHR23339">
    <property type="entry name" value="TYROSINE SPECIFIC PROTEIN PHOSPHATASE AND DUAL SPECIFICITY PROTEIN PHOSPHATASE"/>
    <property type="match status" value="1"/>
</dbReference>
<protein>
    <submittedName>
        <fullName evidence="2">Fused DSP-PTPase phosphatase/NAD kinase-like protein</fullName>
    </submittedName>
</protein>
<comment type="caution">
    <text evidence="2">The sequence shown here is derived from an EMBL/GenBank/DDBJ whole genome shotgun (WGS) entry which is preliminary data.</text>
</comment>
<dbReference type="Gene3D" id="3.30.70.1690">
    <property type="match status" value="1"/>
</dbReference>
<dbReference type="EMBL" id="JBJHZX010000004">
    <property type="protein sequence ID" value="MFL0194798.1"/>
    <property type="molecule type" value="Genomic_DNA"/>
</dbReference>
<evidence type="ECO:0000259" key="1">
    <source>
        <dbReference type="PROSITE" id="PS50056"/>
    </source>
</evidence>
<dbReference type="InterPro" id="IPR050561">
    <property type="entry name" value="PTP"/>
</dbReference>
<dbReference type="InterPro" id="IPR000387">
    <property type="entry name" value="Tyr_Pase_dom"/>
</dbReference>
<dbReference type="InterPro" id="IPR029021">
    <property type="entry name" value="Prot-tyrosine_phosphatase-like"/>
</dbReference>
<dbReference type="Proteomes" id="UP001623660">
    <property type="component" value="Unassembled WGS sequence"/>
</dbReference>
<dbReference type="Gene3D" id="3.90.190.10">
    <property type="entry name" value="Protein tyrosine phosphatase superfamily"/>
    <property type="match status" value="1"/>
</dbReference>
<dbReference type="PROSITE" id="PS00383">
    <property type="entry name" value="TYR_PHOSPHATASE_1"/>
    <property type="match status" value="1"/>
</dbReference>
<sequence>MKKRLSIFMLIIFAVSFIGISVVYSKGIFRSQDEDVQLRIDSKKEDEMPKRFRKTTDTIKDDDDLPNLTGLSSLNESGSAQFTTKNIGLMKEAIGDNIPIFIVDLRQESHGFINHFAVSWLGEDGKNKANKGLTKEQVLKDENNKLKSIKLNEPITIKNKEIIPTEVQSEKELVEKHKMFYIRIPVTDNEKPSDEMVDYFIKLVKKLPQDGWMHFHCKAGIGRTTTFMVMYDIMRNGKNVSLEDIMERQVLLGGKNLLKPSYKPGSYSFERAEFIKNFYKYVRENKDEFNTNWSKWIKAKGEVGVLDWSIKIA</sequence>
<gene>
    <name evidence="2" type="ORF">ACJDU8_04305</name>
</gene>
<accession>A0ABW8SHU5</accession>
<dbReference type="Pfam" id="PF14566">
    <property type="entry name" value="PTPlike_phytase"/>
    <property type="match status" value="1"/>
</dbReference>
<organism evidence="2 3">
    <name type="scientific">Candidatus Clostridium eludens</name>
    <dbReference type="NCBI Taxonomy" id="3381663"/>
    <lineage>
        <taxon>Bacteria</taxon>
        <taxon>Bacillati</taxon>
        <taxon>Bacillota</taxon>
        <taxon>Clostridia</taxon>
        <taxon>Eubacteriales</taxon>
        <taxon>Clostridiaceae</taxon>
        <taxon>Clostridium</taxon>
    </lineage>
</organism>
<feature type="domain" description="Tyrosine specific protein phosphatases" evidence="1">
    <location>
        <begin position="198"/>
        <end position="247"/>
    </location>
</feature>
<dbReference type="SUPFAM" id="SSF52799">
    <property type="entry name" value="(Phosphotyrosine protein) phosphatases II"/>
    <property type="match status" value="1"/>
</dbReference>
<evidence type="ECO:0000313" key="3">
    <source>
        <dbReference type="Proteomes" id="UP001623660"/>
    </source>
</evidence>
<dbReference type="SMART" id="SM01301">
    <property type="entry name" value="PTPlike_phytase"/>
    <property type="match status" value="1"/>
</dbReference>